<dbReference type="SUPFAM" id="SSF47384">
    <property type="entry name" value="Homodimeric domain of signal transducing histidine kinase"/>
    <property type="match status" value="1"/>
</dbReference>
<dbReference type="Pfam" id="PF00512">
    <property type="entry name" value="HisKA"/>
    <property type="match status" value="1"/>
</dbReference>
<dbReference type="Pfam" id="PF13426">
    <property type="entry name" value="PAS_9"/>
    <property type="match status" value="1"/>
</dbReference>
<dbReference type="SUPFAM" id="SSF55785">
    <property type="entry name" value="PYP-like sensor domain (PAS domain)"/>
    <property type="match status" value="1"/>
</dbReference>
<dbReference type="PANTHER" id="PTHR43304:SF1">
    <property type="entry name" value="PAC DOMAIN-CONTAINING PROTEIN"/>
    <property type="match status" value="1"/>
</dbReference>
<dbReference type="Gene3D" id="3.30.450.20">
    <property type="entry name" value="PAS domain"/>
    <property type="match status" value="1"/>
</dbReference>
<evidence type="ECO:0000256" key="3">
    <source>
        <dbReference type="ARBA" id="ARBA00022553"/>
    </source>
</evidence>
<dbReference type="InterPro" id="IPR035965">
    <property type="entry name" value="PAS-like_dom_sf"/>
</dbReference>
<organism evidence="8 9">
    <name type="scientific">Cesiribacter andamanensis AMV16</name>
    <dbReference type="NCBI Taxonomy" id="1279009"/>
    <lineage>
        <taxon>Bacteria</taxon>
        <taxon>Pseudomonadati</taxon>
        <taxon>Bacteroidota</taxon>
        <taxon>Cytophagia</taxon>
        <taxon>Cytophagales</taxon>
        <taxon>Cesiribacteraceae</taxon>
        <taxon>Cesiribacter</taxon>
    </lineage>
</organism>
<dbReference type="InterPro" id="IPR052162">
    <property type="entry name" value="Sensor_kinase/Photoreceptor"/>
</dbReference>
<evidence type="ECO:0000256" key="5">
    <source>
        <dbReference type="ARBA" id="ARBA00022777"/>
    </source>
</evidence>
<dbReference type="InterPro" id="IPR000700">
    <property type="entry name" value="PAS-assoc_C"/>
</dbReference>
<dbReference type="InterPro" id="IPR003661">
    <property type="entry name" value="HisK_dim/P_dom"/>
</dbReference>
<keyword evidence="4" id="KW-0808">Transferase</keyword>
<gene>
    <name evidence="8" type="ORF">ADICEAN_01540</name>
</gene>
<proteinExistence type="predicted"/>
<keyword evidence="3" id="KW-0597">Phosphoprotein</keyword>
<accession>M7N7V8</accession>
<keyword evidence="9" id="KW-1185">Reference proteome</keyword>
<evidence type="ECO:0000256" key="2">
    <source>
        <dbReference type="ARBA" id="ARBA00012438"/>
    </source>
</evidence>
<dbReference type="PROSITE" id="PS50112">
    <property type="entry name" value="PAS"/>
    <property type="match status" value="1"/>
</dbReference>
<dbReference type="GO" id="GO:0000155">
    <property type="term" value="F:phosphorelay sensor kinase activity"/>
    <property type="evidence" value="ECO:0007669"/>
    <property type="project" value="InterPro"/>
</dbReference>
<dbReference type="SMART" id="SM00388">
    <property type="entry name" value="HisKA"/>
    <property type="match status" value="1"/>
</dbReference>
<dbReference type="RefSeq" id="WP_009194937.1">
    <property type="nucleotide sequence ID" value="NZ_AODQ01000029.1"/>
</dbReference>
<feature type="domain" description="PAC" evidence="7">
    <location>
        <begin position="91"/>
        <end position="143"/>
    </location>
</feature>
<dbReference type="Gene3D" id="1.10.287.130">
    <property type="match status" value="1"/>
</dbReference>
<evidence type="ECO:0000313" key="9">
    <source>
        <dbReference type="Proteomes" id="UP000011910"/>
    </source>
</evidence>
<dbReference type="InterPro" id="IPR036097">
    <property type="entry name" value="HisK_dim/P_sf"/>
</dbReference>
<reference evidence="8 9" key="1">
    <citation type="journal article" date="2013" name="Genome Announc.">
        <title>Draft Genome Sequence of Cesiribacter andamanensis Strain AMV16T, Isolated from a Soil Sample from a Mud Volcano in the Andaman Islands, India.</title>
        <authorList>
            <person name="Shivaji S."/>
            <person name="Ara S."/>
            <person name="Begum Z."/>
            <person name="Srinivas T.N."/>
            <person name="Singh A."/>
            <person name="Kumar Pinnaka A."/>
        </authorList>
    </citation>
    <scope>NUCLEOTIDE SEQUENCE [LARGE SCALE GENOMIC DNA]</scope>
    <source>
        <strain evidence="8 9">AMV16</strain>
    </source>
</reference>
<protein>
    <recommendedName>
        <fullName evidence="2">histidine kinase</fullName>
        <ecNumber evidence="2">2.7.13.3</ecNumber>
    </recommendedName>
</protein>
<dbReference type="PANTHER" id="PTHR43304">
    <property type="entry name" value="PHYTOCHROME-LIKE PROTEIN CPH1"/>
    <property type="match status" value="1"/>
</dbReference>
<dbReference type="eggNOG" id="COG4251">
    <property type="taxonomic scope" value="Bacteria"/>
</dbReference>
<dbReference type="CDD" id="cd00082">
    <property type="entry name" value="HisKA"/>
    <property type="match status" value="1"/>
</dbReference>
<evidence type="ECO:0000256" key="4">
    <source>
        <dbReference type="ARBA" id="ARBA00022679"/>
    </source>
</evidence>
<sequence length="243" mass="27857">MKDPKEIIDHRKIASEDVLLHEVIENISEYAIFLMDTRGHIASWNKGAEKIKGYKEADVLGRYYGMLFPEDKQQEGLPERELRIAIESGRFQDESWRRKKNGELFWANVMLTAIPNKQGNVTGLIKITKDLSERKKAEDALYKHNELLIKLNADLDNFVYTASHDLKSPVLNLGSLLEVLEKETDPQKSAQIRQYMRTSIQKLEQTISELTNIAKVQKRPGRRKRGKSITSGSAGGCQVFHYQ</sequence>
<dbReference type="EC" id="2.7.13.3" evidence="2"/>
<comment type="catalytic activity">
    <reaction evidence="1">
        <text>ATP + protein L-histidine = ADP + protein N-phospho-L-histidine.</text>
        <dbReference type="EC" id="2.7.13.3"/>
    </reaction>
</comment>
<comment type="caution">
    <text evidence="8">The sequence shown here is derived from an EMBL/GenBank/DDBJ whole genome shotgun (WGS) entry which is preliminary data.</text>
</comment>
<dbReference type="AlphaFoldDB" id="M7N7V8"/>
<dbReference type="STRING" id="1279009.ADICEAN_01540"/>
<dbReference type="InterPro" id="IPR000014">
    <property type="entry name" value="PAS"/>
</dbReference>
<dbReference type="PROSITE" id="PS50113">
    <property type="entry name" value="PAC"/>
    <property type="match status" value="1"/>
</dbReference>
<feature type="domain" description="PAS" evidence="6">
    <location>
        <begin position="16"/>
        <end position="89"/>
    </location>
</feature>
<evidence type="ECO:0000313" key="8">
    <source>
        <dbReference type="EMBL" id="EMR03286.1"/>
    </source>
</evidence>
<keyword evidence="5 8" id="KW-0418">Kinase</keyword>
<dbReference type="NCBIfam" id="TIGR00229">
    <property type="entry name" value="sensory_box"/>
    <property type="match status" value="1"/>
</dbReference>
<dbReference type="Proteomes" id="UP000011910">
    <property type="component" value="Unassembled WGS sequence"/>
</dbReference>
<dbReference type="EMBL" id="AODQ01000029">
    <property type="protein sequence ID" value="EMR03286.1"/>
    <property type="molecule type" value="Genomic_DNA"/>
</dbReference>
<dbReference type="OrthoDB" id="9766459at2"/>
<evidence type="ECO:0000259" key="7">
    <source>
        <dbReference type="PROSITE" id="PS50113"/>
    </source>
</evidence>
<evidence type="ECO:0000256" key="1">
    <source>
        <dbReference type="ARBA" id="ARBA00000085"/>
    </source>
</evidence>
<name>M7N7V8_9BACT</name>
<dbReference type="CDD" id="cd00130">
    <property type="entry name" value="PAS"/>
    <property type="match status" value="1"/>
</dbReference>
<evidence type="ECO:0000259" key="6">
    <source>
        <dbReference type="PROSITE" id="PS50112"/>
    </source>
</evidence>